<evidence type="ECO:0000313" key="2">
    <source>
        <dbReference type="Proteomes" id="UP000033352"/>
    </source>
</evidence>
<proteinExistence type="predicted"/>
<sequence>MWNVETTDRFDEWFFEQTTALKEDVLAMMHILAEFGPTLGRPYVDTVKASAYANMKELRIQHAGKPIRAFFAFDPDRKAIVLCAGDKTGCNQKRFYKEMITLADVEYSRHLADKEAIWQR</sequence>
<dbReference type="Proteomes" id="UP000033352">
    <property type="component" value="Unassembled WGS sequence"/>
</dbReference>
<dbReference type="InterPro" id="IPR009241">
    <property type="entry name" value="HigB-like"/>
</dbReference>
<dbReference type="PATRIC" id="fig|1619248.3.peg.2686"/>
<dbReference type="EMBL" id="JZYX01000036">
    <property type="protein sequence ID" value="KJN24883.1"/>
    <property type="molecule type" value="Genomic_DNA"/>
</dbReference>
<gene>
    <name evidence="1" type="ORF">SS37_16595</name>
</gene>
<dbReference type="RefSeq" id="WP_045286105.1">
    <property type="nucleotide sequence ID" value="NZ_JABUMZ010000053.1"/>
</dbReference>
<organism evidence="1 2">
    <name type="scientific">Enterobacter sichuanensis</name>
    <dbReference type="NCBI Taxonomy" id="2071710"/>
    <lineage>
        <taxon>Bacteria</taxon>
        <taxon>Pseudomonadati</taxon>
        <taxon>Pseudomonadota</taxon>
        <taxon>Gammaproteobacteria</taxon>
        <taxon>Enterobacterales</taxon>
        <taxon>Enterobacteriaceae</taxon>
        <taxon>Enterobacter</taxon>
        <taxon>Enterobacter cloacae complex</taxon>
    </lineage>
</organism>
<dbReference type="Pfam" id="PF05973">
    <property type="entry name" value="Gp49"/>
    <property type="match status" value="1"/>
</dbReference>
<comment type="caution">
    <text evidence="1">The sequence shown here is derived from an EMBL/GenBank/DDBJ whole genome shotgun (WGS) entry which is preliminary data.</text>
</comment>
<protein>
    <submittedName>
        <fullName evidence="1">Toxin RelE</fullName>
    </submittedName>
</protein>
<evidence type="ECO:0000313" key="1">
    <source>
        <dbReference type="EMBL" id="KJN24883.1"/>
    </source>
</evidence>
<dbReference type="OrthoDB" id="330810at2"/>
<name>A0A0F1AT53_9ENTR</name>
<dbReference type="AlphaFoldDB" id="A0A0F1AT53"/>
<reference evidence="1 2" key="1">
    <citation type="submission" date="2015-03" db="EMBL/GenBank/DDBJ databases">
        <authorList>
            <person name="McCorrison J."/>
            <person name="Sanka R."/>
            <person name="Adams M."/>
            <person name="Brinkac L."/>
            <person name="Nierman W."/>
            <person name="Sutton G."/>
            <person name="Nelson K."/>
            <person name="Kiedrowski L."/>
            <person name="Guerrero D."/>
            <person name="Bonomo R."/>
        </authorList>
    </citation>
    <scope>NUCLEOTIDE SEQUENCE [LARGE SCALE GENOMIC DNA]</scope>
    <source>
        <strain evidence="1 2">35699</strain>
    </source>
</reference>
<accession>A0A0F1AT53</accession>